<evidence type="ECO:0000256" key="1">
    <source>
        <dbReference type="SAM" id="MobiDB-lite"/>
    </source>
</evidence>
<reference evidence="2" key="1">
    <citation type="journal article" date="2022" name="bioRxiv">
        <title>Sequencing and chromosome-scale assembly of the giantPleurodeles waltlgenome.</title>
        <authorList>
            <person name="Brown T."/>
            <person name="Elewa A."/>
            <person name="Iarovenko S."/>
            <person name="Subramanian E."/>
            <person name="Araus A.J."/>
            <person name="Petzold A."/>
            <person name="Susuki M."/>
            <person name="Suzuki K.-i.T."/>
            <person name="Hayashi T."/>
            <person name="Toyoda A."/>
            <person name="Oliveira C."/>
            <person name="Osipova E."/>
            <person name="Leigh N.D."/>
            <person name="Simon A."/>
            <person name="Yun M.H."/>
        </authorList>
    </citation>
    <scope>NUCLEOTIDE SEQUENCE</scope>
    <source>
        <strain evidence="2">20211129_DDA</strain>
        <tissue evidence="2">Liver</tissue>
    </source>
</reference>
<feature type="compositionally biased region" description="Polar residues" evidence="1">
    <location>
        <begin position="53"/>
        <end position="69"/>
    </location>
</feature>
<dbReference type="Proteomes" id="UP001066276">
    <property type="component" value="Chromosome 5"/>
</dbReference>
<accession>A0AAV7RMU3</accession>
<evidence type="ECO:0000313" key="2">
    <source>
        <dbReference type="EMBL" id="KAJ1154146.1"/>
    </source>
</evidence>
<evidence type="ECO:0000313" key="3">
    <source>
        <dbReference type="Proteomes" id="UP001066276"/>
    </source>
</evidence>
<feature type="region of interest" description="Disordered" evidence="1">
    <location>
        <begin position="30"/>
        <end position="132"/>
    </location>
</feature>
<dbReference type="AlphaFoldDB" id="A0AAV7RMU3"/>
<protein>
    <submittedName>
        <fullName evidence="2">Uncharacterized protein</fullName>
    </submittedName>
</protein>
<gene>
    <name evidence="2" type="ORF">NDU88_006900</name>
</gene>
<name>A0AAV7RMU3_PLEWA</name>
<organism evidence="2 3">
    <name type="scientific">Pleurodeles waltl</name>
    <name type="common">Iberian ribbed newt</name>
    <dbReference type="NCBI Taxonomy" id="8319"/>
    <lineage>
        <taxon>Eukaryota</taxon>
        <taxon>Metazoa</taxon>
        <taxon>Chordata</taxon>
        <taxon>Craniata</taxon>
        <taxon>Vertebrata</taxon>
        <taxon>Euteleostomi</taxon>
        <taxon>Amphibia</taxon>
        <taxon>Batrachia</taxon>
        <taxon>Caudata</taxon>
        <taxon>Salamandroidea</taxon>
        <taxon>Salamandridae</taxon>
        <taxon>Pleurodelinae</taxon>
        <taxon>Pleurodeles</taxon>
    </lineage>
</organism>
<feature type="compositionally biased region" description="Basic and acidic residues" evidence="1">
    <location>
        <begin position="105"/>
        <end position="125"/>
    </location>
</feature>
<sequence length="132" mass="14501">MVKVCAAPKFSDGVFPNKPAQIECARPIFTNPAHQYPGGTIASQGNGRDVPQPRTNPDQAQLLETNSGDQKGGASAPISPTEGRQSEEKEWKTAGTGPLAGEFEFQWKLEMKRRRQDEESRRDDSTIVTASW</sequence>
<keyword evidence="3" id="KW-1185">Reference proteome</keyword>
<comment type="caution">
    <text evidence="2">The sequence shown here is derived from an EMBL/GenBank/DDBJ whole genome shotgun (WGS) entry which is preliminary data.</text>
</comment>
<proteinExistence type="predicted"/>
<dbReference type="EMBL" id="JANPWB010000009">
    <property type="protein sequence ID" value="KAJ1154146.1"/>
    <property type="molecule type" value="Genomic_DNA"/>
</dbReference>